<feature type="transmembrane region" description="Helical" evidence="8">
    <location>
        <begin position="72"/>
        <end position="95"/>
    </location>
</feature>
<evidence type="ECO:0000256" key="1">
    <source>
        <dbReference type="ARBA" id="ARBA00004651"/>
    </source>
</evidence>
<feature type="transmembrane region" description="Helical" evidence="8">
    <location>
        <begin position="370"/>
        <end position="393"/>
    </location>
</feature>
<evidence type="ECO:0000256" key="5">
    <source>
        <dbReference type="ARBA" id="ARBA00022989"/>
    </source>
</evidence>
<evidence type="ECO:0000256" key="4">
    <source>
        <dbReference type="ARBA" id="ARBA00022692"/>
    </source>
</evidence>
<evidence type="ECO:0000313" key="10">
    <source>
        <dbReference type="Proteomes" id="UP001146351"/>
    </source>
</evidence>
<reference evidence="9" key="1">
    <citation type="submission" date="2022-11" db="EMBL/GenBank/DDBJ databases">
        <authorList>
            <person name="Petersen C."/>
        </authorList>
    </citation>
    <scope>NUCLEOTIDE SEQUENCE</scope>
    <source>
        <strain evidence="9">IBT 21917</strain>
    </source>
</reference>
<evidence type="ECO:0000256" key="6">
    <source>
        <dbReference type="ARBA" id="ARBA00023136"/>
    </source>
</evidence>
<dbReference type="Proteomes" id="UP001146351">
    <property type="component" value="Unassembled WGS sequence"/>
</dbReference>
<evidence type="ECO:0000313" key="9">
    <source>
        <dbReference type="EMBL" id="KAJ5161217.1"/>
    </source>
</evidence>
<dbReference type="PANTHER" id="PTHR43549:SF2">
    <property type="entry name" value="MULTIDRUG RESISTANCE PROTEIN NORM-RELATED"/>
    <property type="match status" value="1"/>
</dbReference>
<name>A0A9W9I129_9EURO</name>
<feature type="transmembrane region" description="Helical" evidence="8">
    <location>
        <begin position="268"/>
        <end position="291"/>
    </location>
</feature>
<dbReference type="AlphaFoldDB" id="A0A9W9I129"/>
<organism evidence="9 10">
    <name type="scientific">Penicillium capsulatum</name>
    <dbReference type="NCBI Taxonomy" id="69766"/>
    <lineage>
        <taxon>Eukaryota</taxon>
        <taxon>Fungi</taxon>
        <taxon>Dikarya</taxon>
        <taxon>Ascomycota</taxon>
        <taxon>Pezizomycotina</taxon>
        <taxon>Eurotiomycetes</taxon>
        <taxon>Eurotiomycetidae</taxon>
        <taxon>Eurotiales</taxon>
        <taxon>Aspergillaceae</taxon>
        <taxon>Penicillium</taxon>
    </lineage>
</organism>
<proteinExistence type="predicted"/>
<dbReference type="PANTHER" id="PTHR43549">
    <property type="entry name" value="MULTIDRUG RESISTANCE PROTEIN YPNP-RELATED"/>
    <property type="match status" value="1"/>
</dbReference>
<keyword evidence="5 8" id="KW-1133">Transmembrane helix</keyword>
<evidence type="ECO:0000256" key="3">
    <source>
        <dbReference type="ARBA" id="ARBA00022475"/>
    </source>
</evidence>
<comment type="caution">
    <text evidence="9">The sequence shown here is derived from an EMBL/GenBank/DDBJ whole genome shotgun (WGS) entry which is preliminary data.</text>
</comment>
<feature type="region of interest" description="Disordered" evidence="7">
    <location>
        <begin position="1"/>
        <end position="24"/>
    </location>
</feature>
<feature type="transmembrane region" description="Helical" evidence="8">
    <location>
        <begin position="423"/>
        <end position="446"/>
    </location>
</feature>
<dbReference type="InterPro" id="IPR052031">
    <property type="entry name" value="Membrane_Transporter-Flippase"/>
</dbReference>
<dbReference type="OrthoDB" id="2119662at2759"/>
<keyword evidence="2" id="KW-0813">Transport</keyword>
<keyword evidence="4 8" id="KW-0812">Transmembrane</keyword>
<evidence type="ECO:0000256" key="8">
    <source>
        <dbReference type="SAM" id="Phobius"/>
    </source>
</evidence>
<accession>A0A9W9I129</accession>
<feature type="transmembrane region" description="Helical" evidence="8">
    <location>
        <begin position="176"/>
        <end position="203"/>
    </location>
</feature>
<comment type="subcellular location">
    <subcellularLocation>
        <location evidence="1">Cell membrane</location>
        <topology evidence="1">Multi-pass membrane protein</topology>
    </subcellularLocation>
</comment>
<gene>
    <name evidence="9" type="ORF">N7492_006609</name>
</gene>
<keyword evidence="3" id="KW-1003">Cell membrane</keyword>
<evidence type="ECO:0000256" key="7">
    <source>
        <dbReference type="SAM" id="MobiDB-lite"/>
    </source>
</evidence>
<feature type="transmembrane region" description="Helical" evidence="8">
    <location>
        <begin position="312"/>
        <end position="339"/>
    </location>
</feature>
<protein>
    <recommendedName>
        <fullName evidence="11">Transmembrane protein</fullName>
    </recommendedName>
</protein>
<keyword evidence="6 8" id="KW-0472">Membrane</keyword>
<dbReference type="GO" id="GO:0005886">
    <property type="term" value="C:plasma membrane"/>
    <property type="evidence" value="ECO:0007669"/>
    <property type="project" value="UniProtKB-SubCell"/>
</dbReference>
<sequence length="464" mass="51592">MAPRSIMATVVEDQPESDHGRDFGDEPRSWVVTTDIYTYIGVIVEVLNESIPRSAWLVIGDKSNRSIHSRLILAYTMITMMVLLGSMMTVIFLAASKSLAAAFVPVGVRDASINYVRVSSVQALTSAIEAAVSSSTRAMDNPDVPLIISTTKFIVNIILDLLFISKFHVGSGKPTVITQAIIRLVCDTSSVVFGLLYFWLIVVKQKTAKIDRVSERMKITFESVMLLVRPSVYTFTESAIRNAIYLWLVHRIISLGPDYAAAWGVFNTIRWGLVMIVVQALEASTLTFIGHNWGRFRSSHRTRYPRVSRAEIWVIVGPAMVSCLIAVTFEVALCAALSVHGIESFAYYLSGSRTVAAITQKVWRAIDWTYIFYAANCQLAAILLATSPQWYLYQSLGSNFLWMLPWAIVATTMSWSQESSWKFYAIIFGGALVFDVFAVGSTLLLWMKRLSKGKIRAAPDAAIS</sequence>
<reference evidence="9" key="2">
    <citation type="journal article" date="2023" name="IMA Fungus">
        <title>Comparative genomic study of the Penicillium genus elucidates a diverse pangenome and 15 lateral gene transfer events.</title>
        <authorList>
            <person name="Petersen C."/>
            <person name="Sorensen T."/>
            <person name="Nielsen M.R."/>
            <person name="Sondergaard T.E."/>
            <person name="Sorensen J.L."/>
            <person name="Fitzpatrick D.A."/>
            <person name="Frisvad J.C."/>
            <person name="Nielsen K.L."/>
        </authorList>
    </citation>
    <scope>NUCLEOTIDE SEQUENCE</scope>
    <source>
        <strain evidence="9">IBT 21917</strain>
    </source>
</reference>
<evidence type="ECO:0008006" key="11">
    <source>
        <dbReference type="Google" id="ProtNLM"/>
    </source>
</evidence>
<keyword evidence="10" id="KW-1185">Reference proteome</keyword>
<feature type="transmembrane region" description="Helical" evidence="8">
    <location>
        <begin position="400"/>
        <end position="417"/>
    </location>
</feature>
<dbReference type="EMBL" id="JAPQKO010000005">
    <property type="protein sequence ID" value="KAJ5161217.1"/>
    <property type="molecule type" value="Genomic_DNA"/>
</dbReference>
<evidence type="ECO:0000256" key="2">
    <source>
        <dbReference type="ARBA" id="ARBA00022448"/>
    </source>
</evidence>